<keyword evidence="1" id="KW-0560">Oxidoreductase</keyword>
<dbReference type="InterPro" id="IPR036188">
    <property type="entry name" value="FAD/NAD-bd_sf"/>
</dbReference>
<feature type="non-terminal residue" evidence="3">
    <location>
        <position position="1"/>
    </location>
</feature>
<dbReference type="PANTHER" id="PTHR13847">
    <property type="entry name" value="SARCOSINE DEHYDROGENASE-RELATED"/>
    <property type="match status" value="1"/>
</dbReference>
<dbReference type="SUPFAM" id="SSF54373">
    <property type="entry name" value="FAD-linked reductases, C-terminal domain"/>
    <property type="match status" value="1"/>
</dbReference>
<dbReference type="GO" id="GO:0016491">
    <property type="term" value="F:oxidoreductase activity"/>
    <property type="evidence" value="ECO:0007669"/>
    <property type="project" value="UniProtKB-KW"/>
</dbReference>
<dbReference type="Gene3D" id="1.10.357.10">
    <property type="entry name" value="Tetracycline Repressor, domain 2"/>
    <property type="match status" value="1"/>
</dbReference>
<dbReference type="PANTHER" id="PTHR13847:SF289">
    <property type="entry name" value="GLYCINE OXIDASE"/>
    <property type="match status" value="1"/>
</dbReference>
<dbReference type="Pfam" id="PF01266">
    <property type="entry name" value="DAO"/>
    <property type="match status" value="1"/>
</dbReference>
<dbReference type="AlphaFoldDB" id="A0A0F9FK17"/>
<feature type="domain" description="FAD dependent oxidoreductase" evidence="2">
    <location>
        <begin position="1"/>
        <end position="260"/>
    </location>
</feature>
<reference evidence="3" key="1">
    <citation type="journal article" date="2015" name="Nature">
        <title>Complex archaea that bridge the gap between prokaryotes and eukaryotes.</title>
        <authorList>
            <person name="Spang A."/>
            <person name="Saw J.H."/>
            <person name="Jorgensen S.L."/>
            <person name="Zaremba-Niedzwiedzka K."/>
            <person name="Martijn J."/>
            <person name="Lind A.E."/>
            <person name="van Eijk R."/>
            <person name="Schleper C."/>
            <person name="Guy L."/>
            <person name="Ettema T.J."/>
        </authorList>
    </citation>
    <scope>NUCLEOTIDE SEQUENCE</scope>
</reference>
<evidence type="ECO:0000259" key="2">
    <source>
        <dbReference type="Pfam" id="PF01266"/>
    </source>
</evidence>
<sequence length="398" mass="43178">IAWCAARKGLRTIVLEKDRAQWATGAAAGMLAPVGELDFGEQELLALGLASAGRYPGFVAELEAETGLRTGYAPCGALAVALNRDDAEALRRLHSFQRSLHLDAEWKNAGECRILEPGLPPRIVGGVHTAHDHRVDPRALVRALERAFEQAGGELRSDAPVAAVKVASGRAVGVELESGETVATEQVVVAAGCRSGELGGLPEEARVPVRPVKGQLLTLRGRAEAPALESVIRTLDVYLVPRDDGRLVVGATVEERGFVAGLQLLERVSADLPLRETLLWMTRGAINIMDENRDFLRLIIMEGLGGDESALEQYRRLVDLWESALTTVLQRYTEKGELQDNSPQAMARQVIYLILMAFQDTLMGRHVSPEAAPEERRQALSAFVGDAMNHLLPNPQTS</sequence>
<organism evidence="3">
    <name type="scientific">marine sediment metagenome</name>
    <dbReference type="NCBI Taxonomy" id="412755"/>
    <lineage>
        <taxon>unclassified sequences</taxon>
        <taxon>metagenomes</taxon>
        <taxon>ecological metagenomes</taxon>
    </lineage>
</organism>
<protein>
    <recommendedName>
        <fullName evidence="2">FAD dependent oxidoreductase domain-containing protein</fullName>
    </recommendedName>
</protein>
<dbReference type="InterPro" id="IPR036271">
    <property type="entry name" value="Tet_transcr_reg_TetR-rel_C_sf"/>
</dbReference>
<dbReference type="EMBL" id="LAZR01032263">
    <property type="protein sequence ID" value="KKL51407.1"/>
    <property type="molecule type" value="Genomic_DNA"/>
</dbReference>
<dbReference type="SUPFAM" id="SSF48498">
    <property type="entry name" value="Tetracyclin repressor-like, C-terminal domain"/>
    <property type="match status" value="1"/>
</dbReference>
<evidence type="ECO:0000256" key="1">
    <source>
        <dbReference type="ARBA" id="ARBA00023002"/>
    </source>
</evidence>
<dbReference type="GO" id="GO:0005737">
    <property type="term" value="C:cytoplasm"/>
    <property type="evidence" value="ECO:0007669"/>
    <property type="project" value="TreeGrafter"/>
</dbReference>
<name>A0A0F9FK17_9ZZZZ</name>
<dbReference type="SUPFAM" id="SSF51905">
    <property type="entry name" value="FAD/NAD(P)-binding domain"/>
    <property type="match status" value="1"/>
</dbReference>
<dbReference type="InterPro" id="IPR006076">
    <property type="entry name" value="FAD-dep_OxRdtase"/>
</dbReference>
<proteinExistence type="predicted"/>
<dbReference type="Gene3D" id="3.50.50.60">
    <property type="entry name" value="FAD/NAD(P)-binding domain"/>
    <property type="match status" value="2"/>
</dbReference>
<comment type="caution">
    <text evidence="3">The sequence shown here is derived from an EMBL/GenBank/DDBJ whole genome shotgun (WGS) entry which is preliminary data.</text>
</comment>
<evidence type="ECO:0000313" key="3">
    <source>
        <dbReference type="EMBL" id="KKL51407.1"/>
    </source>
</evidence>
<accession>A0A0F9FK17</accession>
<gene>
    <name evidence="3" type="ORF">LCGC14_2295810</name>
</gene>